<accession>C5BXP3</accession>
<keyword evidence="4 5" id="KW-0472">Membrane</keyword>
<protein>
    <recommendedName>
        <fullName evidence="8">VIT family protein</fullName>
    </recommendedName>
</protein>
<comment type="subcellular location">
    <subcellularLocation>
        <location evidence="1">Endomembrane system</location>
        <topology evidence="1">Multi-pass membrane protein</topology>
    </subcellularLocation>
</comment>
<evidence type="ECO:0000256" key="5">
    <source>
        <dbReference type="SAM" id="Phobius"/>
    </source>
</evidence>
<feature type="transmembrane region" description="Helical" evidence="5">
    <location>
        <begin position="153"/>
        <end position="173"/>
    </location>
</feature>
<dbReference type="PANTHER" id="PTHR31851">
    <property type="entry name" value="FE(2+)/MN(2+) TRANSPORTER PCL1"/>
    <property type="match status" value="1"/>
</dbReference>
<dbReference type="GO" id="GO:0030026">
    <property type="term" value="P:intracellular manganese ion homeostasis"/>
    <property type="evidence" value="ECO:0007669"/>
    <property type="project" value="InterPro"/>
</dbReference>
<dbReference type="EMBL" id="CP001618">
    <property type="protein sequence ID" value="ACQ80926.1"/>
    <property type="molecule type" value="Genomic_DNA"/>
</dbReference>
<evidence type="ECO:0000256" key="3">
    <source>
        <dbReference type="ARBA" id="ARBA00022989"/>
    </source>
</evidence>
<dbReference type="InterPro" id="IPR008217">
    <property type="entry name" value="Ccc1_fam"/>
</dbReference>
<sequence length="232" mass="23729">MRRMAADDGVESPTRRWWLRARLIEANDGIIAAAGVVEGIAGAGGGDETLLVAGLAIALAGGAAAGGAAYAEAAVEEDAEDALVEDERRRLAEAPDEELAELTAIYERKGLSPRLAREVATELTAHDALAAQLEAEHGLDLAEEEVPAWRSGFAGALAFGLGALIPLAVMELAPPSARVPMTFVVVVVALTITATIAARTADSSVPRAVARTVAIGAGTMLATWAVGTLIGS</sequence>
<evidence type="ECO:0000256" key="4">
    <source>
        <dbReference type="ARBA" id="ARBA00023136"/>
    </source>
</evidence>
<dbReference type="Proteomes" id="UP000007962">
    <property type="component" value="Chromosome"/>
</dbReference>
<evidence type="ECO:0008006" key="8">
    <source>
        <dbReference type="Google" id="ProtNLM"/>
    </source>
</evidence>
<reference evidence="6 7" key="1">
    <citation type="journal article" date="2009" name="Stand. Genomic Sci.">
        <title>Complete genome sequence of Beutenbergia cavernae type strain (HKI 0122).</title>
        <authorList>
            <person name="Land M."/>
            <person name="Pukall R."/>
            <person name="Abt B."/>
            <person name="Goker M."/>
            <person name="Rohde M."/>
            <person name="Glavina Del Rio T."/>
            <person name="Tice H."/>
            <person name="Copeland A."/>
            <person name="Cheng J.F."/>
            <person name="Lucas S."/>
            <person name="Chen F."/>
            <person name="Nolan M."/>
            <person name="Bruce D."/>
            <person name="Goodwin L."/>
            <person name="Pitluck S."/>
            <person name="Ivanova N."/>
            <person name="Mavromatis K."/>
            <person name="Ovchinnikova G."/>
            <person name="Pati A."/>
            <person name="Chen A."/>
            <person name="Palaniappan K."/>
            <person name="Hauser L."/>
            <person name="Chang Y.J."/>
            <person name="Jefferies C.C."/>
            <person name="Saunders E."/>
            <person name="Brettin T."/>
            <person name="Detter J.C."/>
            <person name="Han C."/>
            <person name="Chain P."/>
            <person name="Bristow J."/>
            <person name="Eisen J.A."/>
            <person name="Markowitz V."/>
            <person name="Hugenholtz P."/>
            <person name="Kyrpides N.C."/>
            <person name="Klenk H.P."/>
            <person name="Lapidus A."/>
        </authorList>
    </citation>
    <scope>NUCLEOTIDE SEQUENCE [LARGE SCALE GENOMIC DNA]</scope>
    <source>
        <strain evidence="7">ATCC BAA-8 / DSM 12333 / NBRC 16432</strain>
    </source>
</reference>
<evidence type="ECO:0000256" key="2">
    <source>
        <dbReference type="ARBA" id="ARBA00022692"/>
    </source>
</evidence>
<name>C5BXP3_BEUC1</name>
<dbReference type="GO" id="GO:0012505">
    <property type="term" value="C:endomembrane system"/>
    <property type="evidence" value="ECO:0007669"/>
    <property type="project" value="UniProtKB-SubCell"/>
</dbReference>
<proteinExistence type="predicted"/>
<dbReference type="AlphaFoldDB" id="C5BXP3"/>
<dbReference type="GO" id="GO:0005384">
    <property type="term" value="F:manganese ion transmembrane transporter activity"/>
    <property type="evidence" value="ECO:0007669"/>
    <property type="project" value="InterPro"/>
</dbReference>
<dbReference type="STRING" id="471853.Bcav_2681"/>
<organism evidence="6 7">
    <name type="scientific">Beutenbergia cavernae (strain ATCC BAA-8 / DSM 12333 / CCUG 43141 / JCM 11478 / NBRC 16432 / NCIMB 13614 / HKI 0122)</name>
    <dbReference type="NCBI Taxonomy" id="471853"/>
    <lineage>
        <taxon>Bacteria</taxon>
        <taxon>Bacillati</taxon>
        <taxon>Actinomycetota</taxon>
        <taxon>Actinomycetes</taxon>
        <taxon>Micrococcales</taxon>
        <taxon>Beutenbergiaceae</taxon>
        <taxon>Beutenbergia</taxon>
    </lineage>
</organism>
<evidence type="ECO:0000313" key="7">
    <source>
        <dbReference type="Proteomes" id="UP000007962"/>
    </source>
</evidence>
<keyword evidence="2 5" id="KW-0812">Transmembrane</keyword>
<dbReference type="eggNOG" id="COG1814">
    <property type="taxonomic scope" value="Bacteria"/>
</dbReference>
<gene>
    <name evidence="6" type="ordered locus">Bcav_2681</name>
</gene>
<dbReference type="HOGENOM" id="CLU_038957_3_2_11"/>
<dbReference type="Pfam" id="PF01988">
    <property type="entry name" value="VIT1"/>
    <property type="match status" value="1"/>
</dbReference>
<feature type="transmembrane region" description="Helical" evidence="5">
    <location>
        <begin position="179"/>
        <end position="197"/>
    </location>
</feature>
<dbReference type="OrthoDB" id="5064018at2"/>
<dbReference type="KEGG" id="bcv:Bcav_2681"/>
<evidence type="ECO:0000313" key="6">
    <source>
        <dbReference type="EMBL" id="ACQ80926.1"/>
    </source>
</evidence>
<feature type="transmembrane region" description="Helical" evidence="5">
    <location>
        <begin position="209"/>
        <end position="230"/>
    </location>
</feature>
<evidence type="ECO:0000256" key="1">
    <source>
        <dbReference type="ARBA" id="ARBA00004127"/>
    </source>
</evidence>
<keyword evidence="3 5" id="KW-1133">Transmembrane helix</keyword>
<keyword evidence="7" id="KW-1185">Reference proteome</keyword>